<keyword evidence="4" id="KW-1185">Reference proteome</keyword>
<sequence>MVTPRMPDRPVPRRRARRRPAVPGTGATPAVRVPRPRSVRRPAARRLAGHRGVQLLGCAIAAGWAAAFPLVSDLPNQVFWGTLAGPAYGIAGLLCLVLPRRIAPRAAAAVALVGAVLLPLVLLAVHGRHQSEVMVVERSAHLMLLSGDPYLAAPVRAADYNPYLPTMVLFGLPRAVLGSAGPAAMLLGDARIWFALTFLGCMLGSWWLLRPAHDRAPLLPLAVLTASPLIGLALAVGGVDLPLIGVCCLAMALAARGRATAAGVVLALACTLKWTAWPALPVAALLIWRLYGRLPAARAALIAVGASVAVVLPFALLDGQEMREQVVRFPLGLAAVQTPAGSPLPGKVLAGLGPTGHTISLTLLCLGGLAVALWLLAYPPTSAVAACDLLAAGLAIAFVLAPAGRFGYLALPAVLVIWPRLASRTLSWRTSERAALPPRTGLVQV</sequence>
<keyword evidence="2" id="KW-0472">Membrane</keyword>
<dbReference type="Proteomes" id="UP001499987">
    <property type="component" value="Unassembled WGS sequence"/>
</dbReference>
<feature type="transmembrane region" description="Helical" evidence="2">
    <location>
        <begin position="406"/>
        <end position="423"/>
    </location>
</feature>
<proteinExistence type="predicted"/>
<feature type="region of interest" description="Disordered" evidence="1">
    <location>
        <begin position="1"/>
        <end position="39"/>
    </location>
</feature>
<feature type="transmembrane region" description="Helical" evidence="2">
    <location>
        <begin position="53"/>
        <end position="72"/>
    </location>
</feature>
<feature type="compositionally biased region" description="Basic and acidic residues" evidence="1">
    <location>
        <begin position="1"/>
        <end position="11"/>
    </location>
</feature>
<evidence type="ECO:0000313" key="4">
    <source>
        <dbReference type="Proteomes" id="UP001499987"/>
    </source>
</evidence>
<feature type="transmembrane region" description="Helical" evidence="2">
    <location>
        <begin position="192"/>
        <end position="209"/>
    </location>
</feature>
<gene>
    <name evidence="3" type="ORF">GCM10009663_07780</name>
</gene>
<protein>
    <submittedName>
        <fullName evidence="3">Glycosyltransferase 87 family protein</fullName>
    </submittedName>
</protein>
<evidence type="ECO:0000256" key="2">
    <source>
        <dbReference type="SAM" id="Phobius"/>
    </source>
</evidence>
<feature type="transmembrane region" description="Helical" evidence="2">
    <location>
        <begin position="229"/>
        <end position="253"/>
    </location>
</feature>
<evidence type="ECO:0000256" key="1">
    <source>
        <dbReference type="SAM" id="MobiDB-lite"/>
    </source>
</evidence>
<comment type="caution">
    <text evidence="3">The sequence shown here is derived from an EMBL/GenBank/DDBJ whole genome shotgun (WGS) entry which is preliminary data.</text>
</comment>
<reference evidence="4" key="1">
    <citation type="journal article" date="2019" name="Int. J. Syst. Evol. Microbiol.">
        <title>The Global Catalogue of Microorganisms (GCM) 10K type strain sequencing project: providing services to taxonomists for standard genome sequencing and annotation.</title>
        <authorList>
            <consortium name="The Broad Institute Genomics Platform"/>
            <consortium name="The Broad Institute Genome Sequencing Center for Infectious Disease"/>
            <person name="Wu L."/>
            <person name="Ma J."/>
        </authorList>
    </citation>
    <scope>NUCLEOTIDE SEQUENCE [LARGE SCALE GENOMIC DNA]</scope>
    <source>
        <strain evidence="4">JCM 13002</strain>
    </source>
</reference>
<evidence type="ECO:0000313" key="3">
    <source>
        <dbReference type="EMBL" id="GAA1071087.1"/>
    </source>
</evidence>
<feature type="transmembrane region" description="Helical" evidence="2">
    <location>
        <begin position="106"/>
        <end position="125"/>
    </location>
</feature>
<name>A0ABP4DTS2_9ACTN</name>
<feature type="transmembrane region" description="Helical" evidence="2">
    <location>
        <begin position="358"/>
        <end position="376"/>
    </location>
</feature>
<organism evidence="3 4">
    <name type="scientific">Kitasatospora arboriphila</name>
    <dbReference type="NCBI Taxonomy" id="258052"/>
    <lineage>
        <taxon>Bacteria</taxon>
        <taxon>Bacillati</taxon>
        <taxon>Actinomycetota</taxon>
        <taxon>Actinomycetes</taxon>
        <taxon>Kitasatosporales</taxon>
        <taxon>Streptomycetaceae</taxon>
        <taxon>Kitasatospora</taxon>
    </lineage>
</organism>
<dbReference type="RefSeq" id="WP_344622030.1">
    <property type="nucleotide sequence ID" value="NZ_BAAALD010000004.1"/>
</dbReference>
<keyword evidence="2" id="KW-1133">Transmembrane helix</keyword>
<dbReference type="EMBL" id="BAAALD010000004">
    <property type="protein sequence ID" value="GAA1071087.1"/>
    <property type="molecule type" value="Genomic_DNA"/>
</dbReference>
<feature type="transmembrane region" description="Helical" evidence="2">
    <location>
        <begin position="163"/>
        <end position="185"/>
    </location>
</feature>
<feature type="transmembrane region" description="Helical" evidence="2">
    <location>
        <begin position="297"/>
        <end position="317"/>
    </location>
</feature>
<keyword evidence="2" id="KW-0812">Transmembrane</keyword>
<feature type="transmembrane region" description="Helical" evidence="2">
    <location>
        <begin position="265"/>
        <end position="291"/>
    </location>
</feature>
<accession>A0ABP4DTS2</accession>
<feature type="transmembrane region" description="Helical" evidence="2">
    <location>
        <begin position="78"/>
        <end position="99"/>
    </location>
</feature>